<dbReference type="Gene3D" id="3.40.190.10">
    <property type="entry name" value="Periplasmic binding protein-like II"/>
    <property type="match status" value="2"/>
</dbReference>
<keyword evidence="7" id="KW-1185">Reference proteome</keyword>
<dbReference type="Proteomes" id="UP000321577">
    <property type="component" value="Unassembled WGS sequence"/>
</dbReference>
<dbReference type="Gene3D" id="1.10.10.10">
    <property type="entry name" value="Winged helix-like DNA-binding domain superfamily/Winged helix DNA-binding domain"/>
    <property type="match status" value="1"/>
</dbReference>
<proteinExistence type="inferred from homology"/>
<dbReference type="RefSeq" id="WP_246145752.1">
    <property type="nucleotide sequence ID" value="NZ_BKAG01000028.1"/>
</dbReference>
<dbReference type="PANTHER" id="PTHR30346">
    <property type="entry name" value="TRANSCRIPTIONAL DUAL REGULATOR HCAR-RELATED"/>
    <property type="match status" value="1"/>
</dbReference>
<evidence type="ECO:0000256" key="1">
    <source>
        <dbReference type="ARBA" id="ARBA00009437"/>
    </source>
</evidence>
<comment type="similarity">
    <text evidence="1">Belongs to the LysR transcriptional regulatory family.</text>
</comment>
<dbReference type="Pfam" id="PF03466">
    <property type="entry name" value="LysR_substrate"/>
    <property type="match status" value="1"/>
</dbReference>
<dbReference type="EMBL" id="BKAG01000028">
    <property type="protein sequence ID" value="GEP44315.1"/>
    <property type="molecule type" value="Genomic_DNA"/>
</dbReference>
<dbReference type="SUPFAM" id="SSF53850">
    <property type="entry name" value="Periplasmic binding protein-like II"/>
    <property type="match status" value="1"/>
</dbReference>
<comment type="caution">
    <text evidence="6">The sequence shown here is derived from an EMBL/GenBank/DDBJ whole genome shotgun (WGS) entry which is preliminary data.</text>
</comment>
<evidence type="ECO:0000256" key="3">
    <source>
        <dbReference type="ARBA" id="ARBA00023125"/>
    </source>
</evidence>
<dbReference type="GO" id="GO:0032993">
    <property type="term" value="C:protein-DNA complex"/>
    <property type="evidence" value="ECO:0007669"/>
    <property type="project" value="TreeGrafter"/>
</dbReference>
<keyword evidence="2" id="KW-0805">Transcription regulation</keyword>
<dbReference type="InterPro" id="IPR000847">
    <property type="entry name" value="LysR_HTH_N"/>
</dbReference>
<protein>
    <submittedName>
        <fullName evidence="6">LysR family transcriptional regulator</fullName>
    </submittedName>
</protein>
<dbReference type="PANTHER" id="PTHR30346:SF0">
    <property type="entry name" value="HCA OPERON TRANSCRIPTIONAL ACTIVATOR HCAR"/>
    <property type="match status" value="1"/>
</dbReference>
<dbReference type="AlphaFoldDB" id="A0A512MC61"/>
<dbReference type="InterPro" id="IPR036390">
    <property type="entry name" value="WH_DNA-bd_sf"/>
</dbReference>
<reference evidence="6 7" key="1">
    <citation type="submission" date="2019-07" db="EMBL/GenBank/DDBJ databases">
        <title>Whole genome shotgun sequence of Brevifollis gellanilyticus NBRC 108608.</title>
        <authorList>
            <person name="Hosoyama A."/>
            <person name="Uohara A."/>
            <person name="Ohji S."/>
            <person name="Ichikawa N."/>
        </authorList>
    </citation>
    <scope>NUCLEOTIDE SEQUENCE [LARGE SCALE GENOMIC DNA]</scope>
    <source>
        <strain evidence="6 7">NBRC 108608</strain>
    </source>
</reference>
<dbReference type="InterPro" id="IPR036388">
    <property type="entry name" value="WH-like_DNA-bd_sf"/>
</dbReference>
<name>A0A512MC61_9BACT</name>
<feature type="domain" description="HTH lysR-type" evidence="5">
    <location>
        <begin position="11"/>
        <end position="66"/>
    </location>
</feature>
<evidence type="ECO:0000313" key="7">
    <source>
        <dbReference type="Proteomes" id="UP000321577"/>
    </source>
</evidence>
<dbReference type="GO" id="GO:0003677">
    <property type="term" value="F:DNA binding"/>
    <property type="evidence" value="ECO:0007669"/>
    <property type="project" value="UniProtKB-KW"/>
</dbReference>
<dbReference type="PRINTS" id="PR00039">
    <property type="entry name" value="HTHLYSR"/>
</dbReference>
<keyword evidence="3" id="KW-0238">DNA-binding</keyword>
<accession>A0A512MC61</accession>
<keyword evidence="4" id="KW-0804">Transcription</keyword>
<evidence type="ECO:0000256" key="4">
    <source>
        <dbReference type="ARBA" id="ARBA00023163"/>
    </source>
</evidence>
<evidence type="ECO:0000259" key="5">
    <source>
        <dbReference type="PROSITE" id="PS50931"/>
    </source>
</evidence>
<sequence>MPFEHNVHGMIDRIRALLTVIEEGSVNRASVRLRITQPALSRQMKALEDELGGRLLERETSGVKPTGLGHAVAKAMSPVIASYDSALADLRCQARGDRAELRVGYLGSAAQSFLTPALAQLRKSQPKARLKLHDMSPREQIDALRAGELDVALIGQEGTLAAKEFHSLKLCSLGVCVALADSDPLALKKSITLKDLKGRDFIGVDEEQVPGRNRWVTALCKTAAFKPRFIVIVDGLANVLSQVVSESAVTLLPAYFAKSSHPGVTFVPISDAKARWDFFVLWQRGHASAVTLALVNALKKVAAEL</sequence>
<gene>
    <name evidence="6" type="ORF">BGE01nite_36060</name>
</gene>
<dbReference type="SUPFAM" id="SSF46785">
    <property type="entry name" value="Winged helix' DNA-binding domain"/>
    <property type="match status" value="1"/>
</dbReference>
<organism evidence="6 7">
    <name type="scientific">Brevifollis gellanilyticus</name>
    <dbReference type="NCBI Taxonomy" id="748831"/>
    <lineage>
        <taxon>Bacteria</taxon>
        <taxon>Pseudomonadati</taxon>
        <taxon>Verrucomicrobiota</taxon>
        <taxon>Verrucomicrobiia</taxon>
        <taxon>Verrucomicrobiales</taxon>
        <taxon>Verrucomicrobiaceae</taxon>
    </lineage>
</organism>
<evidence type="ECO:0000313" key="6">
    <source>
        <dbReference type="EMBL" id="GEP44315.1"/>
    </source>
</evidence>
<dbReference type="Pfam" id="PF00126">
    <property type="entry name" value="HTH_1"/>
    <property type="match status" value="1"/>
</dbReference>
<dbReference type="GO" id="GO:0003700">
    <property type="term" value="F:DNA-binding transcription factor activity"/>
    <property type="evidence" value="ECO:0007669"/>
    <property type="project" value="InterPro"/>
</dbReference>
<dbReference type="CDD" id="cd08414">
    <property type="entry name" value="PBP2_LTTR_aromatics_like"/>
    <property type="match status" value="1"/>
</dbReference>
<dbReference type="InterPro" id="IPR005119">
    <property type="entry name" value="LysR_subst-bd"/>
</dbReference>
<dbReference type="PROSITE" id="PS50931">
    <property type="entry name" value="HTH_LYSR"/>
    <property type="match status" value="1"/>
</dbReference>
<evidence type="ECO:0000256" key="2">
    <source>
        <dbReference type="ARBA" id="ARBA00023015"/>
    </source>
</evidence>